<evidence type="ECO:0000256" key="4">
    <source>
        <dbReference type="ARBA" id="ARBA00023163"/>
    </source>
</evidence>
<dbReference type="PANTHER" id="PTHR30126">
    <property type="entry name" value="HTH-TYPE TRANSCRIPTIONAL REGULATOR"/>
    <property type="match status" value="1"/>
</dbReference>
<protein>
    <submittedName>
        <fullName evidence="6">LysR family transcriptional regulator</fullName>
    </submittedName>
</protein>
<comment type="similarity">
    <text evidence="1">Belongs to the LysR transcriptional regulatory family.</text>
</comment>
<comment type="caution">
    <text evidence="6">The sequence shown here is derived from an EMBL/GenBank/DDBJ whole genome shotgun (WGS) entry which is preliminary data.</text>
</comment>
<evidence type="ECO:0000256" key="3">
    <source>
        <dbReference type="ARBA" id="ARBA00023125"/>
    </source>
</evidence>
<dbReference type="InterPro" id="IPR005119">
    <property type="entry name" value="LysR_subst-bd"/>
</dbReference>
<dbReference type="Pfam" id="PF03466">
    <property type="entry name" value="LysR_substrate"/>
    <property type="match status" value="1"/>
</dbReference>
<keyword evidence="7" id="KW-1185">Reference proteome</keyword>
<evidence type="ECO:0000256" key="2">
    <source>
        <dbReference type="ARBA" id="ARBA00023015"/>
    </source>
</evidence>
<dbReference type="InterPro" id="IPR000847">
    <property type="entry name" value="LysR_HTH_N"/>
</dbReference>
<dbReference type="PROSITE" id="PS50931">
    <property type="entry name" value="HTH_LYSR"/>
    <property type="match status" value="1"/>
</dbReference>
<evidence type="ECO:0000313" key="6">
    <source>
        <dbReference type="EMBL" id="MBV2130608.1"/>
    </source>
</evidence>
<evidence type="ECO:0000259" key="5">
    <source>
        <dbReference type="PROSITE" id="PS50931"/>
    </source>
</evidence>
<keyword evidence="4" id="KW-0804">Transcription</keyword>
<accession>A0ABS6MP59</accession>
<sequence length="311" mass="34583">MSKLPKNLTQHDIKLLRVFQTVVDCGGFTAAETELNIGRSTISIYIANLEQRLKLNLCQRGRQGFSLTREGQAVYNAIQTLEQAHQQFSQLVASLTDECSGELVILTADQLDQSRLTLLSKVCAALQQQAPRLTLALDVMPLQQIELALLKDQAHLALMPGYRQIDGLQYQHAFSTPIFLCCGSAHPLYSVTDEDINDETLAGYPAIHPGIDINPEGRKQLQKLKASARAYQFDTRLALLLSGGYIGFLPAEIARPYIENNQLRFIRPSQYQYPFNQSIVTKTSPRDSAKVQLALNIIQPLLACLDGIKSD</sequence>
<organism evidence="6 7">
    <name type="scientific">Arsukibacterium indicum</name>
    <dbReference type="NCBI Taxonomy" id="2848612"/>
    <lineage>
        <taxon>Bacteria</taxon>
        <taxon>Pseudomonadati</taxon>
        <taxon>Pseudomonadota</taxon>
        <taxon>Gammaproteobacteria</taxon>
        <taxon>Chromatiales</taxon>
        <taxon>Chromatiaceae</taxon>
        <taxon>Arsukibacterium</taxon>
    </lineage>
</organism>
<evidence type="ECO:0000256" key="1">
    <source>
        <dbReference type="ARBA" id="ARBA00009437"/>
    </source>
</evidence>
<dbReference type="PANTHER" id="PTHR30126:SF98">
    <property type="entry name" value="HTH-TYPE TRANSCRIPTIONAL ACTIVATOR BAUR"/>
    <property type="match status" value="1"/>
</dbReference>
<gene>
    <name evidence="6" type="ORF">KQY15_16050</name>
</gene>
<dbReference type="EMBL" id="JAHRID010000008">
    <property type="protein sequence ID" value="MBV2130608.1"/>
    <property type="molecule type" value="Genomic_DNA"/>
</dbReference>
<dbReference type="Proteomes" id="UP000704611">
    <property type="component" value="Unassembled WGS sequence"/>
</dbReference>
<feature type="domain" description="HTH lysR-type" evidence="5">
    <location>
        <begin position="11"/>
        <end position="68"/>
    </location>
</feature>
<dbReference type="CDD" id="cd05466">
    <property type="entry name" value="PBP2_LTTR_substrate"/>
    <property type="match status" value="1"/>
</dbReference>
<dbReference type="Pfam" id="PF00126">
    <property type="entry name" value="HTH_1"/>
    <property type="match status" value="1"/>
</dbReference>
<name>A0ABS6MP59_9GAMM</name>
<keyword evidence="2" id="KW-0805">Transcription regulation</keyword>
<dbReference type="RefSeq" id="WP_217670930.1">
    <property type="nucleotide sequence ID" value="NZ_JAHRID010000008.1"/>
</dbReference>
<evidence type="ECO:0000313" key="7">
    <source>
        <dbReference type="Proteomes" id="UP000704611"/>
    </source>
</evidence>
<keyword evidence="3" id="KW-0238">DNA-binding</keyword>
<proteinExistence type="inferred from homology"/>
<reference evidence="6 7" key="1">
    <citation type="submission" date="2021-06" db="EMBL/GenBank/DDBJ databases">
        <title>Rheinheimera indica sp. nov., isolated from deep-sea sediment.</title>
        <authorList>
            <person name="Wang Z."/>
            <person name="Zhang X.-Y."/>
        </authorList>
    </citation>
    <scope>NUCLEOTIDE SEQUENCE [LARGE SCALE GENOMIC DNA]</scope>
    <source>
        <strain evidence="6 7">SM2107</strain>
    </source>
</reference>